<sequence>MDANERLAFINRLNGLTGDQAREILKQMTINCNTKQTTIARALRNAVDHHVPVQYLAPVAVQTSPPFSTPRTVARSATANVCDKGNISVDSNEGGGHNAMPASKLQKLHEVRRGDINPDPNIGRLILDNPGAKRESVHGGAKSGGGSRRGALASRSDNNDYASPTTDKGGKPNTNHDWINKEHVVVVIDSDSTTSDSDTSESDTSDDDTSGENSGPTNAGSNNNIFGSANSVKDEPSSDDSESDTTDTNSSDSESSESEDIDMCSRPRQLPQSTVSSQRTARHQDERAAPVTPAQVAKSGVDNIKGDVVSSQASVKVSAEARYLPEPRKRKAVEHGEVEHSNIEHDAQENKRVKTSEGQRPVENRTCRKCLRVYQSRTLLFRHLQLRRHFDVSPTKPQSARTEVDIAIKEESDDQMDSP</sequence>
<reference evidence="3 4" key="1">
    <citation type="submission" date="2015-09" db="EMBL/GenBank/DDBJ databases">
        <title>Host preference determinants of Valsa canker pathogens revealed by comparative genomics.</title>
        <authorList>
            <person name="Yin Z."/>
            <person name="Huang L."/>
        </authorList>
    </citation>
    <scope>NUCLEOTIDE SEQUENCE [LARGE SCALE GENOMIC DNA]</scope>
    <source>
        <strain evidence="3 4">03-1</strain>
    </source>
</reference>
<dbReference type="AlphaFoldDB" id="A0A423VUU2"/>
<name>A0A423VUU2_9PEZI</name>
<feature type="compositionally biased region" description="Polar residues" evidence="1">
    <location>
        <begin position="211"/>
        <end position="231"/>
    </location>
</feature>
<evidence type="ECO:0000313" key="4">
    <source>
        <dbReference type="Proteomes" id="UP000283895"/>
    </source>
</evidence>
<dbReference type="InterPro" id="IPR013087">
    <property type="entry name" value="Znf_C2H2_type"/>
</dbReference>
<feature type="region of interest" description="Disordered" evidence="1">
    <location>
        <begin position="393"/>
        <end position="419"/>
    </location>
</feature>
<dbReference type="EMBL" id="LKEA01000039">
    <property type="protein sequence ID" value="ROV94804.1"/>
    <property type="molecule type" value="Genomic_DNA"/>
</dbReference>
<feature type="domain" description="C2H2-type" evidence="2">
    <location>
        <begin position="367"/>
        <end position="389"/>
    </location>
</feature>
<organism evidence="3 4">
    <name type="scientific">Cytospora schulzeri</name>
    <dbReference type="NCBI Taxonomy" id="448051"/>
    <lineage>
        <taxon>Eukaryota</taxon>
        <taxon>Fungi</taxon>
        <taxon>Dikarya</taxon>
        <taxon>Ascomycota</taxon>
        <taxon>Pezizomycotina</taxon>
        <taxon>Sordariomycetes</taxon>
        <taxon>Sordariomycetidae</taxon>
        <taxon>Diaporthales</taxon>
        <taxon>Cytosporaceae</taxon>
        <taxon>Cytospora</taxon>
    </lineage>
</organism>
<protein>
    <recommendedName>
        <fullName evidence="2">C2H2-type domain-containing protein</fullName>
    </recommendedName>
</protein>
<proteinExistence type="predicted"/>
<dbReference type="OrthoDB" id="5245368at2759"/>
<keyword evidence="4" id="KW-1185">Reference proteome</keyword>
<feature type="compositionally biased region" description="Polar residues" evidence="1">
    <location>
        <begin position="159"/>
        <end position="177"/>
    </location>
</feature>
<feature type="region of interest" description="Disordered" evidence="1">
    <location>
        <begin position="326"/>
        <end position="360"/>
    </location>
</feature>
<evidence type="ECO:0000313" key="3">
    <source>
        <dbReference type="EMBL" id="ROV94804.1"/>
    </source>
</evidence>
<feature type="compositionally biased region" description="Acidic residues" evidence="1">
    <location>
        <begin position="198"/>
        <end position="210"/>
    </location>
</feature>
<dbReference type="Proteomes" id="UP000283895">
    <property type="component" value="Unassembled WGS sequence"/>
</dbReference>
<gene>
    <name evidence="3" type="ORF">VMCG_08902</name>
</gene>
<evidence type="ECO:0000256" key="1">
    <source>
        <dbReference type="SAM" id="MobiDB-lite"/>
    </source>
</evidence>
<comment type="caution">
    <text evidence="3">The sequence shown here is derived from an EMBL/GenBank/DDBJ whole genome shotgun (WGS) entry which is preliminary data.</text>
</comment>
<feature type="region of interest" description="Disordered" evidence="1">
    <location>
        <begin position="113"/>
        <end position="305"/>
    </location>
</feature>
<accession>A0A423VUU2</accession>
<dbReference type="PROSITE" id="PS00028">
    <property type="entry name" value="ZINC_FINGER_C2H2_1"/>
    <property type="match status" value="1"/>
</dbReference>
<feature type="compositionally biased region" description="Polar residues" evidence="1">
    <location>
        <begin position="270"/>
        <end position="279"/>
    </location>
</feature>
<evidence type="ECO:0000259" key="2">
    <source>
        <dbReference type="PROSITE" id="PS00028"/>
    </source>
</evidence>